<dbReference type="GO" id="GO:0003677">
    <property type="term" value="F:DNA binding"/>
    <property type="evidence" value="ECO:0007669"/>
    <property type="project" value="UniProtKB-KW"/>
</dbReference>
<dbReference type="RefSeq" id="WP_097078433.1">
    <property type="nucleotide sequence ID" value="NZ_BAABHT010000003.1"/>
</dbReference>
<dbReference type="Proteomes" id="UP000219042">
    <property type="component" value="Unassembled WGS sequence"/>
</dbReference>
<dbReference type="Pfam" id="PF01381">
    <property type="entry name" value="HTH_3"/>
    <property type="match status" value="1"/>
</dbReference>
<dbReference type="AlphaFoldDB" id="A0A240E8F0"/>
<dbReference type="InterPro" id="IPR001387">
    <property type="entry name" value="Cro/C1-type_HTH"/>
</dbReference>
<reference evidence="4" key="1">
    <citation type="submission" date="2016-09" db="EMBL/GenBank/DDBJ databases">
        <authorList>
            <person name="Varghese N."/>
            <person name="Submissions S."/>
        </authorList>
    </citation>
    <scope>NUCLEOTIDE SEQUENCE [LARGE SCALE GENOMIC DNA]</scope>
    <source>
        <strain evidence="4">ANC 4466</strain>
    </source>
</reference>
<proteinExistence type="predicted"/>
<dbReference type="SUPFAM" id="SSF47413">
    <property type="entry name" value="lambda repressor-like DNA-binding domains"/>
    <property type="match status" value="1"/>
</dbReference>
<dbReference type="EMBL" id="OANT01000002">
    <property type="protein sequence ID" value="SNX44185.1"/>
    <property type="molecule type" value="Genomic_DNA"/>
</dbReference>
<dbReference type="SMART" id="SM00530">
    <property type="entry name" value="HTH_XRE"/>
    <property type="match status" value="1"/>
</dbReference>
<protein>
    <submittedName>
        <fullName evidence="3">Helix-turn-helix</fullName>
    </submittedName>
</protein>
<dbReference type="OrthoDB" id="9791537at2"/>
<name>A0A240E8F0_9GAMM</name>
<dbReference type="PANTHER" id="PTHR46558:SF11">
    <property type="entry name" value="HTH-TYPE TRANSCRIPTIONAL REGULATOR XRE"/>
    <property type="match status" value="1"/>
</dbReference>
<dbReference type="PROSITE" id="PS50943">
    <property type="entry name" value="HTH_CROC1"/>
    <property type="match status" value="1"/>
</dbReference>
<accession>A0A240E8F0</accession>
<gene>
    <name evidence="3" type="ORF">SAMN05421731_102346</name>
</gene>
<keyword evidence="1" id="KW-0238">DNA-binding</keyword>
<sequence>METLGTRLKRLRDEQKLTLQQVGKIADNSSKATVHYWETDYSEPKAKALSLLARYYNVSADYLLFGYEDTYMKKTKETLRKLDSLIHEKKISMDQIQKLDSEATGFIEFSISKFEKLNSSDDEAQKTA</sequence>
<evidence type="ECO:0000256" key="1">
    <source>
        <dbReference type="ARBA" id="ARBA00023125"/>
    </source>
</evidence>
<evidence type="ECO:0000313" key="3">
    <source>
        <dbReference type="EMBL" id="SNX44185.1"/>
    </source>
</evidence>
<evidence type="ECO:0000259" key="2">
    <source>
        <dbReference type="PROSITE" id="PS50943"/>
    </source>
</evidence>
<dbReference type="PANTHER" id="PTHR46558">
    <property type="entry name" value="TRACRIPTIONAL REGULATORY PROTEIN-RELATED-RELATED"/>
    <property type="match status" value="1"/>
</dbReference>
<keyword evidence="4" id="KW-1185">Reference proteome</keyword>
<dbReference type="Gene3D" id="1.10.260.40">
    <property type="entry name" value="lambda repressor-like DNA-binding domains"/>
    <property type="match status" value="1"/>
</dbReference>
<organism evidence="3 4">
    <name type="scientific">Acinetobacter puyangensis</name>
    <dbReference type="NCBI Taxonomy" id="1096779"/>
    <lineage>
        <taxon>Bacteria</taxon>
        <taxon>Pseudomonadati</taxon>
        <taxon>Pseudomonadota</taxon>
        <taxon>Gammaproteobacteria</taxon>
        <taxon>Moraxellales</taxon>
        <taxon>Moraxellaceae</taxon>
        <taxon>Acinetobacter</taxon>
    </lineage>
</organism>
<feature type="domain" description="HTH cro/C1-type" evidence="2">
    <location>
        <begin position="8"/>
        <end position="63"/>
    </location>
</feature>
<dbReference type="CDD" id="cd00093">
    <property type="entry name" value="HTH_XRE"/>
    <property type="match status" value="1"/>
</dbReference>
<evidence type="ECO:0000313" key="4">
    <source>
        <dbReference type="Proteomes" id="UP000219042"/>
    </source>
</evidence>
<dbReference type="InterPro" id="IPR010982">
    <property type="entry name" value="Lambda_DNA-bd_dom_sf"/>
</dbReference>